<evidence type="ECO:0000256" key="5">
    <source>
        <dbReference type="ARBA" id="ARBA00022840"/>
    </source>
</evidence>
<comment type="similarity">
    <text evidence="6">Belongs to the carbohydrate kinase PfkB family. LacC subfamily.</text>
</comment>
<accession>A0A1Z2XVD4</accession>
<organism evidence="9 11">
    <name type="scientific">Acutalibacter muris</name>
    <dbReference type="NCBI Taxonomy" id="1796620"/>
    <lineage>
        <taxon>Bacteria</taxon>
        <taxon>Bacillati</taxon>
        <taxon>Bacillota</taxon>
        <taxon>Clostridia</taxon>
        <taxon>Eubacteriales</taxon>
        <taxon>Acutalibacteraceae</taxon>
        <taxon>Acutalibacter</taxon>
    </lineage>
</organism>
<dbReference type="GO" id="GO:0005988">
    <property type="term" value="P:lactose metabolic process"/>
    <property type="evidence" value="ECO:0007669"/>
    <property type="project" value="UniProtKB-KW"/>
</dbReference>
<dbReference type="EC" id="2.7.1.144" evidence="6"/>
<dbReference type="Gene3D" id="3.40.1190.20">
    <property type="match status" value="1"/>
</dbReference>
<comment type="catalytic activity">
    <reaction evidence="6">
        <text>D-tagatofuranose 6-phosphate + ATP = D-tagatofuranose 1,6-bisphosphate + ADP + H(+)</text>
        <dbReference type="Rhea" id="RHEA:12420"/>
        <dbReference type="ChEBI" id="CHEBI:15378"/>
        <dbReference type="ChEBI" id="CHEBI:30616"/>
        <dbReference type="ChEBI" id="CHEBI:58694"/>
        <dbReference type="ChEBI" id="CHEBI:58695"/>
        <dbReference type="ChEBI" id="CHEBI:456216"/>
        <dbReference type="EC" id="2.7.1.144"/>
    </reaction>
</comment>
<dbReference type="PROSITE" id="PS00584">
    <property type="entry name" value="PFKB_KINASES_2"/>
    <property type="match status" value="1"/>
</dbReference>
<dbReference type="EMBL" id="CP065321">
    <property type="protein sequence ID" value="QQR31697.1"/>
    <property type="molecule type" value="Genomic_DNA"/>
</dbReference>
<dbReference type="FunFam" id="3.40.1190.20:FF:000001">
    <property type="entry name" value="Phosphofructokinase"/>
    <property type="match status" value="1"/>
</dbReference>
<evidence type="ECO:0000256" key="3">
    <source>
        <dbReference type="ARBA" id="ARBA00022741"/>
    </source>
</evidence>
<gene>
    <name evidence="8" type="ORF">ADH66_18205</name>
    <name evidence="9" type="ORF">I5Q82_08620</name>
</gene>
<evidence type="ECO:0000313" key="10">
    <source>
        <dbReference type="Proteomes" id="UP000196710"/>
    </source>
</evidence>
<comment type="similarity">
    <text evidence="1">Belongs to the carbohydrate kinase pfkB family.</text>
</comment>
<dbReference type="GO" id="GO:2001059">
    <property type="term" value="P:D-tagatose 6-phosphate catabolic process"/>
    <property type="evidence" value="ECO:0007669"/>
    <property type="project" value="UniProtKB-UniPathway"/>
</dbReference>
<dbReference type="Proteomes" id="UP000196710">
    <property type="component" value="Chromosome"/>
</dbReference>
<evidence type="ECO:0000256" key="6">
    <source>
        <dbReference type="PIRNR" id="PIRNR000535"/>
    </source>
</evidence>
<evidence type="ECO:0000256" key="2">
    <source>
        <dbReference type="ARBA" id="ARBA00022679"/>
    </source>
</evidence>
<name>A0A1Z2XVD4_9FIRM</name>
<dbReference type="CDD" id="cd01164">
    <property type="entry name" value="FruK_PfkB_like"/>
    <property type="match status" value="1"/>
</dbReference>
<evidence type="ECO:0000256" key="4">
    <source>
        <dbReference type="ARBA" id="ARBA00022777"/>
    </source>
</evidence>
<sequence length="306" mass="32334">MIYTVTLNPALDCFVRPDEFLPGGVCRYDSARFLPGGKGVNVSLLLKSLGAETVAAGITAGFTGRELTALLGRAGCPADFMELHKGLTRVNIKILPKGRPETALNGGGPEIALGDLRPLEDRLARLQKGDLLVLAGSVPGSLPEEVYARLMGAAPRGVETVVDTSGPALIEAVRKGPFLIKPNLEELGEVFGERLEGTEAAIAHARRLQELGARNVAVTLGGGGALLLTEEGRLLERAALPGREVSSVGAGDSFVAGFLYGYIKERDMDKALDWAVCAGAATAFSEGIAQGEQVETLYRRHFLIEN</sequence>
<dbReference type="Proteomes" id="UP000596035">
    <property type="component" value="Chromosome"/>
</dbReference>
<keyword evidence="2 6" id="KW-0808">Transferase</keyword>
<reference evidence="10" key="2">
    <citation type="submission" date="2017-05" db="EMBL/GenBank/DDBJ databases">
        <title>Improved OligoMM genomes.</title>
        <authorList>
            <person name="Garzetti D."/>
        </authorList>
    </citation>
    <scope>NUCLEOTIDE SEQUENCE [LARGE SCALE GENOMIC DNA]</scope>
    <source>
        <strain evidence="10">KB18</strain>
    </source>
</reference>
<dbReference type="GO" id="GO:0008443">
    <property type="term" value="F:phosphofructokinase activity"/>
    <property type="evidence" value="ECO:0007669"/>
    <property type="project" value="TreeGrafter"/>
</dbReference>
<dbReference type="InterPro" id="IPR029056">
    <property type="entry name" value="Ribokinase-like"/>
</dbReference>
<proteinExistence type="inferred from homology"/>
<keyword evidence="3 6" id="KW-0547">Nucleotide-binding</keyword>
<dbReference type="KEGG" id="amur:ADH66_18205"/>
<dbReference type="InterPro" id="IPR002173">
    <property type="entry name" value="Carboh/pur_kinase_PfkB_CS"/>
</dbReference>
<evidence type="ECO:0000256" key="1">
    <source>
        <dbReference type="ARBA" id="ARBA00005380"/>
    </source>
</evidence>
<evidence type="ECO:0000313" key="8">
    <source>
        <dbReference type="EMBL" id="ASB42410.1"/>
    </source>
</evidence>
<dbReference type="PANTHER" id="PTHR46566:SF1">
    <property type="entry name" value="1-PHOSPHOFRUCTOKINASE"/>
    <property type="match status" value="1"/>
</dbReference>
<protein>
    <recommendedName>
        <fullName evidence="6">Tagatose-6-phosphate kinase</fullName>
        <ecNumber evidence="6">2.7.1.144</ecNumber>
    </recommendedName>
</protein>
<dbReference type="SUPFAM" id="SSF53613">
    <property type="entry name" value="Ribokinase-like"/>
    <property type="match status" value="1"/>
</dbReference>
<feature type="domain" description="Carbohydrate kinase PfkB" evidence="7">
    <location>
        <begin position="22"/>
        <end position="288"/>
    </location>
</feature>
<reference evidence="9 11" key="3">
    <citation type="submission" date="2020-11" db="EMBL/GenBank/DDBJ databases">
        <title>Closed and high quality bacterial genomes of the OMM12 community.</title>
        <authorList>
            <person name="Marbouty M."/>
            <person name="Lamy-Besnier Q."/>
            <person name="Debarbieux L."/>
            <person name="Koszul R."/>
        </authorList>
    </citation>
    <scope>NUCLEOTIDE SEQUENCE [LARGE SCALE GENOMIC DNA]</scope>
    <source>
        <strain evidence="9 11">KB18</strain>
    </source>
</reference>
<keyword evidence="4" id="KW-0418">Kinase</keyword>
<keyword evidence="5 6" id="KW-0067">ATP-binding</keyword>
<reference evidence="8" key="1">
    <citation type="journal article" date="2017" name="Genome Announc.">
        <title>High-Quality Whole-Genome Sequences of the Oligo-Mouse-Microbiota Bacterial Community.</title>
        <authorList>
            <person name="Garzetti D."/>
            <person name="Brugiroux S."/>
            <person name="Bunk B."/>
            <person name="Pukall R."/>
            <person name="McCoy K.D."/>
            <person name="Macpherson A.J."/>
            <person name="Stecher B."/>
        </authorList>
    </citation>
    <scope>NUCLEOTIDE SEQUENCE</scope>
    <source>
        <strain evidence="8">KB18</strain>
    </source>
</reference>
<dbReference type="AlphaFoldDB" id="A0A1Z2XVD4"/>
<dbReference type="PIRSF" id="PIRSF000535">
    <property type="entry name" value="1PFK/6PFK/LacC"/>
    <property type="match status" value="1"/>
</dbReference>
<dbReference type="PANTHER" id="PTHR46566">
    <property type="entry name" value="1-PHOSPHOFRUCTOKINASE-RELATED"/>
    <property type="match status" value="1"/>
</dbReference>
<dbReference type="RefSeq" id="WP_066537892.1">
    <property type="nucleotide sequence ID" value="NZ_CP021422.1"/>
</dbReference>
<dbReference type="Pfam" id="PF00294">
    <property type="entry name" value="PfkB"/>
    <property type="match status" value="1"/>
</dbReference>
<dbReference type="GO" id="GO:0005524">
    <property type="term" value="F:ATP binding"/>
    <property type="evidence" value="ECO:0007669"/>
    <property type="project" value="UniProtKB-KW"/>
</dbReference>
<keyword evidence="6" id="KW-0423">Lactose metabolism</keyword>
<dbReference type="GO" id="GO:0005829">
    <property type="term" value="C:cytosol"/>
    <property type="evidence" value="ECO:0007669"/>
    <property type="project" value="TreeGrafter"/>
</dbReference>
<dbReference type="InterPro" id="IPR017583">
    <property type="entry name" value="Tagatose/fructose_Pkinase"/>
</dbReference>
<evidence type="ECO:0000313" key="9">
    <source>
        <dbReference type="EMBL" id="QQR31697.1"/>
    </source>
</evidence>
<comment type="pathway">
    <text evidence="6">Carbohydrate metabolism; D-tagatose 6-phosphate degradation; D-glyceraldehyde 3-phosphate and glycerone phosphate from D-tagatose 6-phosphate: step 1/2.</text>
</comment>
<keyword evidence="10" id="KW-1185">Reference proteome</keyword>
<evidence type="ECO:0000313" key="11">
    <source>
        <dbReference type="Proteomes" id="UP000596035"/>
    </source>
</evidence>
<dbReference type="GO" id="GO:0009024">
    <property type="term" value="F:tagatose-6-phosphate kinase activity"/>
    <property type="evidence" value="ECO:0007669"/>
    <property type="project" value="UniProtKB-EC"/>
</dbReference>
<dbReference type="EMBL" id="CP021422">
    <property type="protein sequence ID" value="ASB42410.1"/>
    <property type="molecule type" value="Genomic_DNA"/>
</dbReference>
<dbReference type="GO" id="GO:0044281">
    <property type="term" value="P:small molecule metabolic process"/>
    <property type="evidence" value="ECO:0007669"/>
    <property type="project" value="UniProtKB-ARBA"/>
</dbReference>
<dbReference type="GO" id="GO:0016052">
    <property type="term" value="P:carbohydrate catabolic process"/>
    <property type="evidence" value="ECO:0007669"/>
    <property type="project" value="UniProtKB-ARBA"/>
</dbReference>
<dbReference type="InterPro" id="IPR011611">
    <property type="entry name" value="PfkB_dom"/>
</dbReference>
<evidence type="ECO:0000259" key="7">
    <source>
        <dbReference type="Pfam" id="PF00294"/>
    </source>
</evidence>
<dbReference type="NCBIfam" id="TIGR03168">
    <property type="entry name" value="1-PFK"/>
    <property type="match status" value="1"/>
</dbReference>